<organism evidence="12 15">
    <name type="scientific">Streptomyces hydrogenans</name>
    <dbReference type="NCBI Taxonomy" id="1873719"/>
    <lineage>
        <taxon>Bacteria</taxon>
        <taxon>Bacillati</taxon>
        <taxon>Actinomycetota</taxon>
        <taxon>Actinomycetes</taxon>
        <taxon>Kitasatosporales</taxon>
        <taxon>Streptomycetaceae</taxon>
        <taxon>Streptomyces</taxon>
    </lineage>
</organism>
<reference evidence="12" key="1">
    <citation type="submission" date="2024-05" db="EMBL/GenBank/DDBJ databases">
        <title>Whole genome shotgun sequence of Streptomyces hydrogenans NBRC 13475.</title>
        <authorList>
            <person name="Komaki H."/>
            <person name="Tamura T."/>
        </authorList>
    </citation>
    <scope>NUCLEOTIDE SEQUENCE</scope>
    <source>
        <strain evidence="12">NBRC 13475</strain>
    </source>
</reference>
<dbReference type="EMBL" id="BNDW01000053">
    <property type="protein sequence ID" value="GHI24375.1"/>
    <property type="molecule type" value="Genomic_DNA"/>
</dbReference>
<proteinExistence type="predicted"/>
<evidence type="ECO:0000313" key="13">
    <source>
        <dbReference type="EMBL" id="GHI25467.1"/>
    </source>
</evidence>
<dbReference type="SUPFAM" id="SSF56059">
    <property type="entry name" value="Glutathione synthetase ATP-binding domain-like"/>
    <property type="match status" value="1"/>
</dbReference>
<keyword evidence="2 4" id="KW-0547">Nucleotide-binding</keyword>
<dbReference type="EMBL" id="BNDW01000021">
    <property type="protein sequence ID" value="GHI22704.1"/>
    <property type="molecule type" value="Genomic_DNA"/>
</dbReference>
<dbReference type="InterPro" id="IPR052032">
    <property type="entry name" value="ATP-dep_AA_Ligase"/>
</dbReference>
<dbReference type="Proteomes" id="UP001052739">
    <property type="component" value="Unassembled WGS sequence"/>
</dbReference>
<sequence length="420" mass="45160">MSERPHVEPADAPELLMIGVGLMGRPYVHAAHRLGLRVRAVEAESRAAEARGLVDELDLSQGQYGALDELWAESAYTAAQRRQPDGVMAFTESHVLAAALVQDRLGLPGPSLQAASISRNKALQRGRFRTHGIGQPDYRLTGALTEAEPWASTRLPVIVKPLSSAGSEGVELVPDLPAYRETADRRRTEGLLLVETAAQGPEYSWEALVQDGKVWFANLTAKETTGPPNFVELTHRVAVRLPAREAAVVDALGESVIEAIGMRTGLVHLEFRMTATGPQVMEVAVRTPGDYLMDLCSLAYGIDWFEMVVRLAVGAQLPPPPEAPVRHAASHFIVSEPGVVVAVEGLDEVREHPAVVDAGVSVAVGDRIGETSSSGQRTGFAVLSAASPEELEEALAHVRRTLTITTVDQTRTRPGRDARA</sequence>
<evidence type="ECO:0000313" key="10">
    <source>
        <dbReference type="EMBL" id="GHI23440.1"/>
    </source>
</evidence>
<protein>
    <submittedName>
        <fullName evidence="12">Argininosuccinate lyase</fullName>
    </submittedName>
</protein>
<evidence type="ECO:0000313" key="9">
    <source>
        <dbReference type="EMBL" id="GHI22709.1"/>
    </source>
</evidence>
<comment type="caution">
    <text evidence="12">The sequence shown here is derived from an EMBL/GenBank/DDBJ whole genome shotgun (WGS) entry which is preliminary data.</text>
</comment>
<keyword evidence="1" id="KW-0436">Ligase</keyword>
<evidence type="ECO:0000313" key="14">
    <source>
        <dbReference type="EMBL" id="GHI25954.1"/>
    </source>
</evidence>
<evidence type="ECO:0000313" key="6">
    <source>
        <dbReference type="EMBL" id="GHI18666.1"/>
    </source>
</evidence>
<evidence type="ECO:0000256" key="2">
    <source>
        <dbReference type="ARBA" id="ARBA00022741"/>
    </source>
</evidence>
<evidence type="ECO:0000313" key="15">
    <source>
        <dbReference type="Proteomes" id="UP001052739"/>
    </source>
</evidence>
<dbReference type="EMBL" id="BNDW01000075">
    <property type="protein sequence ID" value="GHI25467.1"/>
    <property type="molecule type" value="Genomic_DNA"/>
</dbReference>
<keyword evidence="12" id="KW-0456">Lyase</keyword>
<dbReference type="InterPro" id="IPR040570">
    <property type="entry name" value="LAL_C2"/>
</dbReference>
<evidence type="ECO:0000313" key="11">
    <source>
        <dbReference type="EMBL" id="GHI23444.1"/>
    </source>
</evidence>
<evidence type="ECO:0000313" key="8">
    <source>
        <dbReference type="EMBL" id="GHI22704.1"/>
    </source>
</evidence>
<accession>A0ABQ3PH74</accession>
<dbReference type="PROSITE" id="PS50975">
    <property type="entry name" value="ATP_GRASP"/>
    <property type="match status" value="1"/>
</dbReference>
<dbReference type="PANTHER" id="PTHR43585:SF2">
    <property type="entry name" value="ATP-GRASP ENZYME FSQD"/>
    <property type="match status" value="1"/>
</dbReference>
<dbReference type="Pfam" id="PF18603">
    <property type="entry name" value="LAL_C2"/>
    <property type="match status" value="1"/>
</dbReference>
<evidence type="ECO:0000259" key="5">
    <source>
        <dbReference type="PROSITE" id="PS50975"/>
    </source>
</evidence>
<keyword evidence="3 4" id="KW-0067">ATP-binding</keyword>
<dbReference type="Pfam" id="PF13535">
    <property type="entry name" value="ATP-grasp_4"/>
    <property type="match status" value="1"/>
</dbReference>
<dbReference type="EMBL" id="BNDW01000003">
    <property type="protein sequence ID" value="GHI18666.1"/>
    <property type="molecule type" value="Genomic_DNA"/>
</dbReference>
<keyword evidence="15" id="KW-1185">Reference proteome</keyword>
<dbReference type="PANTHER" id="PTHR43585">
    <property type="entry name" value="FUMIPYRROLE BIOSYNTHESIS PROTEIN C"/>
    <property type="match status" value="1"/>
</dbReference>
<dbReference type="Gene3D" id="3.30.470.20">
    <property type="entry name" value="ATP-grasp fold, B domain"/>
    <property type="match status" value="1"/>
</dbReference>
<dbReference type="InterPro" id="IPR011761">
    <property type="entry name" value="ATP-grasp"/>
</dbReference>
<dbReference type="EMBL" id="BNDW01000021">
    <property type="protein sequence ID" value="GHI22709.1"/>
    <property type="molecule type" value="Genomic_DNA"/>
</dbReference>
<dbReference type="RefSeq" id="WP_190225004.1">
    <property type="nucleotide sequence ID" value="NZ_BNBS01000081.1"/>
</dbReference>
<dbReference type="EMBL" id="BNDW01000039">
    <property type="protein sequence ID" value="GHI23444.1"/>
    <property type="molecule type" value="Genomic_DNA"/>
</dbReference>
<name>A0ABQ3PH74_9ACTN</name>
<evidence type="ECO:0000256" key="3">
    <source>
        <dbReference type="ARBA" id="ARBA00022840"/>
    </source>
</evidence>
<gene>
    <name evidence="6" type="ORF">Shyd_00370</name>
    <name evidence="7" type="ORF">Shyd_17870</name>
    <name evidence="8" type="ORF">Shyd_40750</name>
    <name evidence="9" type="ORF">Shyd_40800</name>
    <name evidence="10" type="ORF">Shyd_48110</name>
    <name evidence="11" type="ORF">Shyd_48150</name>
    <name evidence="12" type="ORF">Shyd_57460</name>
    <name evidence="13" type="ORF">Shyd_68380</name>
    <name evidence="14" type="ORF">Shyd_73250</name>
</gene>
<dbReference type="EMBL" id="BNDW01000101">
    <property type="protein sequence ID" value="GHI25954.1"/>
    <property type="molecule type" value="Genomic_DNA"/>
</dbReference>
<dbReference type="Gene3D" id="3.40.50.20">
    <property type="match status" value="1"/>
</dbReference>
<evidence type="ECO:0000313" key="7">
    <source>
        <dbReference type="EMBL" id="GHI20416.1"/>
    </source>
</evidence>
<feature type="domain" description="ATP-grasp" evidence="5">
    <location>
        <begin position="125"/>
        <end position="313"/>
    </location>
</feature>
<evidence type="ECO:0000313" key="12">
    <source>
        <dbReference type="EMBL" id="GHI24375.1"/>
    </source>
</evidence>
<dbReference type="GO" id="GO:0016829">
    <property type="term" value="F:lyase activity"/>
    <property type="evidence" value="ECO:0007669"/>
    <property type="project" value="UniProtKB-KW"/>
</dbReference>
<evidence type="ECO:0000256" key="1">
    <source>
        <dbReference type="ARBA" id="ARBA00022598"/>
    </source>
</evidence>
<evidence type="ECO:0000256" key="4">
    <source>
        <dbReference type="PROSITE-ProRule" id="PRU00409"/>
    </source>
</evidence>
<dbReference type="EMBL" id="BNDW01000039">
    <property type="protein sequence ID" value="GHI23440.1"/>
    <property type="molecule type" value="Genomic_DNA"/>
</dbReference>
<dbReference type="EMBL" id="BNDW01000012">
    <property type="protein sequence ID" value="GHI20416.1"/>
    <property type="molecule type" value="Genomic_DNA"/>
</dbReference>